<feature type="domain" description="N-acetyltransferase" evidence="3">
    <location>
        <begin position="4"/>
        <end position="146"/>
    </location>
</feature>
<dbReference type="PANTHER" id="PTHR43877:SF2">
    <property type="entry name" value="AMINOALKYLPHOSPHONATE N-ACETYLTRANSFERASE-RELATED"/>
    <property type="match status" value="1"/>
</dbReference>
<keyword evidence="5" id="KW-1185">Reference proteome</keyword>
<sequence>MNESRIRKAQLADADAIAVCIEAAYAHYAKILSDLPPVSEGCADEIGKDRVWVAVDNNEILGCLFLVPQAVEMKLANLAVHPDHQGKGLGRELITFAQNEARKQGFHAMTLNTHAAMPKNLQLYTRLEWEEVSRKANTISMRKILKET</sequence>
<dbReference type="CDD" id="cd04301">
    <property type="entry name" value="NAT_SF"/>
    <property type="match status" value="1"/>
</dbReference>
<dbReference type="InterPro" id="IPR050832">
    <property type="entry name" value="Bact_Acetyltransf"/>
</dbReference>
<dbReference type="InterPro" id="IPR016181">
    <property type="entry name" value="Acyl_CoA_acyltransferase"/>
</dbReference>
<accession>A0ABQ3EG58</accession>
<dbReference type="PROSITE" id="PS51186">
    <property type="entry name" value="GNAT"/>
    <property type="match status" value="1"/>
</dbReference>
<dbReference type="PANTHER" id="PTHR43877">
    <property type="entry name" value="AMINOALKYLPHOSPHONATE N-ACETYLTRANSFERASE-RELATED-RELATED"/>
    <property type="match status" value="1"/>
</dbReference>
<organism evidence="4 5">
    <name type="scientific">Pseudovibrio japonicus</name>
    <dbReference type="NCBI Taxonomy" id="366534"/>
    <lineage>
        <taxon>Bacteria</taxon>
        <taxon>Pseudomonadati</taxon>
        <taxon>Pseudomonadota</taxon>
        <taxon>Alphaproteobacteria</taxon>
        <taxon>Hyphomicrobiales</taxon>
        <taxon>Stappiaceae</taxon>
        <taxon>Pseudovibrio</taxon>
    </lineage>
</organism>
<name>A0ABQ3EG58_9HYPH</name>
<protein>
    <recommendedName>
        <fullName evidence="3">N-acetyltransferase domain-containing protein</fullName>
    </recommendedName>
</protein>
<evidence type="ECO:0000256" key="2">
    <source>
        <dbReference type="ARBA" id="ARBA00023315"/>
    </source>
</evidence>
<gene>
    <name evidence="4" type="ORF">GCM10007094_23010</name>
</gene>
<keyword evidence="2" id="KW-0012">Acyltransferase</keyword>
<dbReference type="SUPFAM" id="SSF55729">
    <property type="entry name" value="Acyl-CoA N-acyltransferases (Nat)"/>
    <property type="match status" value="1"/>
</dbReference>
<dbReference type="InterPro" id="IPR000182">
    <property type="entry name" value="GNAT_dom"/>
</dbReference>
<keyword evidence="1" id="KW-0808">Transferase</keyword>
<evidence type="ECO:0000259" key="3">
    <source>
        <dbReference type="PROSITE" id="PS51186"/>
    </source>
</evidence>
<dbReference type="RefSeq" id="WP_189436947.1">
    <property type="nucleotide sequence ID" value="NZ_BMXE01000004.1"/>
</dbReference>
<dbReference type="Pfam" id="PF13508">
    <property type="entry name" value="Acetyltransf_7"/>
    <property type="match status" value="1"/>
</dbReference>
<proteinExistence type="predicted"/>
<evidence type="ECO:0000313" key="5">
    <source>
        <dbReference type="Proteomes" id="UP000637980"/>
    </source>
</evidence>
<dbReference type="Gene3D" id="3.40.630.30">
    <property type="match status" value="1"/>
</dbReference>
<dbReference type="Proteomes" id="UP000637980">
    <property type="component" value="Unassembled WGS sequence"/>
</dbReference>
<evidence type="ECO:0000256" key="1">
    <source>
        <dbReference type="ARBA" id="ARBA00022679"/>
    </source>
</evidence>
<evidence type="ECO:0000313" key="4">
    <source>
        <dbReference type="EMBL" id="GHB33633.1"/>
    </source>
</evidence>
<reference evidence="5" key="1">
    <citation type="journal article" date="2019" name="Int. J. Syst. Evol. Microbiol.">
        <title>The Global Catalogue of Microorganisms (GCM) 10K type strain sequencing project: providing services to taxonomists for standard genome sequencing and annotation.</title>
        <authorList>
            <consortium name="The Broad Institute Genomics Platform"/>
            <consortium name="The Broad Institute Genome Sequencing Center for Infectious Disease"/>
            <person name="Wu L."/>
            <person name="Ma J."/>
        </authorList>
    </citation>
    <scope>NUCLEOTIDE SEQUENCE [LARGE SCALE GENOMIC DNA]</scope>
    <source>
        <strain evidence="5">KCTC 12861</strain>
    </source>
</reference>
<dbReference type="EMBL" id="BMXE01000004">
    <property type="protein sequence ID" value="GHB33633.1"/>
    <property type="molecule type" value="Genomic_DNA"/>
</dbReference>
<comment type="caution">
    <text evidence="4">The sequence shown here is derived from an EMBL/GenBank/DDBJ whole genome shotgun (WGS) entry which is preliminary data.</text>
</comment>